<dbReference type="OrthoDB" id="3800809at2759"/>
<feature type="compositionally biased region" description="Low complexity" evidence="1">
    <location>
        <begin position="213"/>
        <end position="223"/>
    </location>
</feature>
<feature type="region of interest" description="Disordered" evidence="1">
    <location>
        <begin position="68"/>
        <end position="103"/>
    </location>
</feature>
<feature type="region of interest" description="Disordered" evidence="1">
    <location>
        <begin position="205"/>
        <end position="271"/>
    </location>
</feature>
<sequence length="414" mass="46629">MFTKEYVWYCSNCGDGPMGMWNPSCSDCGERRDSNCSMQYEAPIYRYDSPISQQPQVQVQTTLIMTNPAIPSHDAGSNQPPDKHWLPESPHQTPGTKFTDLPQREETPNCLECGSHWDHNTTFASAAGEKCLEAVGQTRAISAISELQVASKPDHDGPAIVGYDGDSYLTPQPPLQEMVQDFAERIVNSLHLSLDWERSIITCTGGGRAPQNSSSSSRGGDSSFPQDLNLNNKRSRHQKSRGEGGGNGSAGDGDGKTATKRSRHQRNPDGPRLACLFYKRSRRKCVQLVQHRCCSGPGWKEIHQVKEHLKRCHRVFQCPRCSHSLPTSDALKSHLRKPQSCAPREDRRLFAINQEKWELVDRRVRPIPREDQWKSLFQIIFPEVPESEIPSPCESLLQNYLTMYSNNVFSLHAR</sequence>
<keyword evidence="3" id="KW-1185">Reference proteome</keyword>
<proteinExistence type="predicted"/>
<comment type="caution">
    <text evidence="2">The sequence shown here is derived from an EMBL/GenBank/DDBJ whole genome shotgun (WGS) entry which is preliminary data.</text>
</comment>
<protein>
    <recommendedName>
        <fullName evidence="4">C2H2-type domain-containing protein</fullName>
    </recommendedName>
</protein>
<dbReference type="EMBL" id="MCFA01000111">
    <property type="protein sequence ID" value="ORY07145.1"/>
    <property type="molecule type" value="Genomic_DNA"/>
</dbReference>
<dbReference type="Proteomes" id="UP000193144">
    <property type="component" value="Unassembled WGS sequence"/>
</dbReference>
<name>A0A1Y1ZBK4_9PLEO</name>
<feature type="compositionally biased region" description="Gly residues" evidence="1">
    <location>
        <begin position="243"/>
        <end position="252"/>
    </location>
</feature>
<evidence type="ECO:0000313" key="2">
    <source>
        <dbReference type="EMBL" id="ORY07145.1"/>
    </source>
</evidence>
<gene>
    <name evidence="2" type="ORF">BCR34DRAFT_28555</name>
</gene>
<dbReference type="PANTHER" id="PTHR38166">
    <property type="entry name" value="C2H2-TYPE DOMAIN-CONTAINING PROTEIN-RELATED"/>
    <property type="match status" value="1"/>
</dbReference>
<organism evidence="2 3">
    <name type="scientific">Clohesyomyces aquaticus</name>
    <dbReference type="NCBI Taxonomy" id="1231657"/>
    <lineage>
        <taxon>Eukaryota</taxon>
        <taxon>Fungi</taxon>
        <taxon>Dikarya</taxon>
        <taxon>Ascomycota</taxon>
        <taxon>Pezizomycotina</taxon>
        <taxon>Dothideomycetes</taxon>
        <taxon>Pleosporomycetidae</taxon>
        <taxon>Pleosporales</taxon>
        <taxon>Lindgomycetaceae</taxon>
        <taxon>Clohesyomyces</taxon>
    </lineage>
</organism>
<accession>A0A1Y1ZBK4</accession>
<evidence type="ECO:0000256" key="1">
    <source>
        <dbReference type="SAM" id="MobiDB-lite"/>
    </source>
</evidence>
<reference evidence="2 3" key="1">
    <citation type="submission" date="2016-07" db="EMBL/GenBank/DDBJ databases">
        <title>Pervasive Adenine N6-methylation of Active Genes in Fungi.</title>
        <authorList>
            <consortium name="DOE Joint Genome Institute"/>
            <person name="Mondo S.J."/>
            <person name="Dannebaum R.O."/>
            <person name="Kuo R.C."/>
            <person name="Labutti K."/>
            <person name="Haridas S."/>
            <person name="Kuo A."/>
            <person name="Salamov A."/>
            <person name="Ahrendt S.R."/>
            <person name="Lipzen A."/>
            <person name="Sullivan W."/>
            <person name="Andreopoulos W.B."/>
            <person name="Clum A."/>
            <person name="Lindquist E."/>
            <person name="Daum C."/>
            <person name="Ramamoorthy G.K."/>
            <person name="Gryganskyi A."/>
            <person name="Culley D."/>
            <person name="Magnuson J.K."/>
            <person name="James T.Y."/>
            <person name="O'Malley M.A."/>
            <person name="Stajich J.E."/>
            <person name="Spatafora J.W."/>
            <person name="Visel A."/>
            <person name="Grigoriev I.V."/>
        </authorList>
    </citation>
    <scope>NUCLEOTIDE SEQUENCE [LARGE SCALE GENOMIC DNA]</scope>
    <source>
        <strain evidence="2 3">CBS 115471</strain>
    </source>
</reference>
<evidence type="ECO:0008006" key="4">
    <source>
        <dbReference type="Google" id="ProtNLM"/>
    </source>
</evidence>
<evidence type="ECO:0000313" key="3">
    <source>
        <dbReference type="Proteomes" id="UP000193144"/>
    </source>
</evidence>
<dbReference type="AlphaFoldDB" id="A0A1Y1ZBK4"/>
<dbReference type="PANTHER" id="PTHR38166:SF1">
    <property type="entry name" value="C2H2-TYPE DOMAIN-CONTAINING PROTEIN"/>
    <property type="match status" value="1"/>
</dbReference>